<sequence>MIDVQPPIRFLSGDGLTVAYVDRDPGTDAIPLVMLHGGAVDHRMWAQQFDAFTGRRIVAPDARGHGRSSTATGPHRLCDDVVALLDALQIERAVLVGLSMGGSTAVDTALEHPARVAGLVVTGAGTSEPDFSDPWTLDVFAAWQQAQAAGDADGWIEAFMRFVPGPHRDLGEVAPGVVEGVEAMVRDTLATHVVPDEPGTPRPPVPATPVAGTWPRLAGIEAPVLGIVGNLDARDHLRMARTLVESVPRGQLVTIEGCAHYPNMERPGKFNAAVAAFLGSHDL</sequence>
<evidence type="ECO:0000313" key="3">
    <source>
        <dbReference type="EMBL" id="NED98370.1"/>
    </source>
</evidence>
<name>A0A6N9YTW3_9ACTN</name>
<dbReference type="EMBL" id="JAAGOB010000019">
    <property type="protein sequence ID" value="NED98370.1"/>
    <property type="molecule type" value="Genomic_DNA"/>
</dbReference>
<dbReference type="PRINTS" id="PR00412">
    <property type="entry name" value="EPOXHYDRLASE"/>
</dbReference>
<dbReference type="InterPro" id="IPR000639">
    <property type="entry name" value="Epox_hydrolase-like"/>
</dbReference>
<dbReference type="InterPro" id="IPR000073">
    <property type="entry name" value="AB_hydrolase_1"/>
</dbReference>
<dbReference type="InterPro" id="IPR050266">
    <property type="entry name" value="AB_hydrolase_sf"/>
</dbReference>
<dbReference type="Pfam" id="PF00561">
    <property type="entry name" value="Abhydrolase_1"/>
    <property type="match status" value="1"/>
</dbReference>
<keyword evidence="4" id="KW-1185">Reference proteome</keyword>
<reference evidence="3 4" key="1">
    <citation type="submission" date="2020-02" db="EMBL/GenBank/DDBJ databases">
        <authorList>
            <person name="Li X.-J."/>
            <person name="Feng X.-M."/>
        </authorList>
    </citation>
    <scope>NUCLEOTIDE SEQUENCE [LARGE SCALE GENOMIC DNA]</scope>
    <source>
        <strain evidence="3 4">CGMCC 4.7225</strain>
    </source>
</reference>
<dbReference type="Gene3D" id="3.40.50.1820">
    <property type="entry name" value="alpha/beta hydrolase"/>
    <property type="match status" value="1"/>
</dbReference>
<dbReference type="PANTHER" id="PTHR43798:SF31">
    <property type="entry name" value="AB HYDROLASE SUPERFAMILY PROTEIN YCLE"/>
    <property type="match status" value="1"/>
</dbReference>
<protein>
    <submittedName>
        <fullName evidence="3">Alpha/beta hydrolase</fullName>
    </submittedName>
</protein>
<evidence type="ECO:0000256" key="1">
    <source>
        <dbReference type="ARBA" id="ARBA00022801"/>
    </source>
</evidence>
<dbReference type="AlphaFoldDB" id="A0A6N9YTW3"/>
<dbReference type="PANTHER" id="PTHR43798">
    <property type="entry name" value="MONOACYLGLYCEROL LIPASE"/>
    <property type="match status" value="1"/>
</dbReference>
<dbReference type="RefSeq" id="WP_163821153.1">
    <property type="nucleotide sequence ID" value="NZ_JAAGOB010000019.1"/>
</dbReference>
<gene>
    <name evidence="3" type="ORF">G1H11_24015</name>
</gene>
<proteinExistence type="predicted"/>
<feature type="domain" description="AB hydrolase-1" evidence="2">
    <location>
        <begin position="31"/>
        <end position="267"/>
    </location>
</feature>
<evidence type="ECO:0000259" key="2">
    <source>
        <dbReference type="Pfam" id="PF00561"/>
    </source>
</evidence>
<dbReference type="Proteomes" id="UP000469185">
    <property type="component" value="Unassembled WGS sequence"/>
</dbReference>
<dbReference type="InterPro" id="IPR029058">
    <property type="entry name" value="AB_hydrolase_fold"/>
</dbReference>
<accession>A0A6N9YTW3</accession>
<dbReference type="GO" id="GO:0016787">
    <property type="term" value="F:hydrolase activity"/>
    <property type="evidence" value="ECO:0007669"/>
    <property type="project" value="UniProtKB-KW"/>
</dbReference>
<comment type="caution">
    <text evidence="3">The sequence shown here is derived from an EMBL/GenBank/DDBJ whole genome shotgun (WGS) entry which is preliminary data.</text>
</comment>
<organism evidence="3 4">
    <name type="scientific">Phytoactinopolyspora alkaliphila</name>
    <dbReference type="NCBI Taxonomy" id="1783498"/>
    <lineage>
        <taxon>Bacteria</taxon>
        <taxon>Bacillati</taxon>
        <taxon>Actinomycetota</taxon>
        <taxon>Actinomycetes</taxon>
        <taxon>Jiangellales</taxon>
        <taxon>Jiangellaceae</taxon>
        <taxon>Phytoactinopolyspora</taxon>
    </lineage>
</organism>
<evidence type="ECO:0000313" key="4">
    <source>
        <dbReference type="Proteomes" id="UP000469185"/>
    </source>
</evidence>
<dbReference type="SUPFAM" id="SSF53474">
    <property type="entry name" value="alpha/beta-Hydrolases"/>
    <property type="match status" value="1"/>
</dbReference>
<keyword evidence="1 3" id="KW-0378">Hydrolase</keyword>
<dbReference type="GO" id="GO:0016020">
    <property type="term" value="C:membrane"/>
    <property type="evidence" value="ECO:0007669"/>
    <property type="project" value="TreeGrafter"/>
</dbReference>
<dbReference type="PRINTS" id="PR00111">
    <property type="entry name" value="ABHYDROLASE"/>
</dbReference>